<sequence>MSAALKAVNDKQEVRVCPWYGKKFLKIKDGFLA</sequence>
<organism evidence="1 2">
    <name type="scientific">Pelosinus fermentans B4</name>
    <dbReference type="NCBI Taxonomy" id="1149862"/>
    <lineage>
        <taxon>Bacteria</taxon>
        <taxon>Bacillati</taxon>
        <taxon>Bacillota</taxon>
        <taxon>Negativicutes</taxon>
        <taxon>Selenomonadales</taxon>
        <taxon>Sporomusaceae</taxon>
        <taxon>Pelosinus</taxon>
    </lineage>
</organism>
<dbReference type="AlphaFoldDB" id="I8RMT0"/>
<name>I8RMT0_9FIRM</name>
<comment type="caution">
    <text evidence="1">The sequence shown here is derived from an EMBL/GenBank/DDBJ whole genome shotgun (WGS) entry which is preliminary data.</text>
</comment>
<proteinExistence type="predicted"/>
<protein>
    <submittedName>
        <fullName evidence="1">Uncharacterized protein</fullName>
    </submittedName>
</protein>
<dbReference type="Proteomes" id="UP000004324">
    <property type="component" value="Unassembled WGS sequence"/>
</dbReference>
<dbReference type="EMBL" id="AKVJ01000009">
    <property type="protein sequence ID" value="EIW20220.1"/>
    <property type="molecule type" value="Genomic_DNA"/>
</dbReference>
<evidence type="ECO:0000313" key="2">
    <source>
        <dbReference type="Proteomes" id="UP000004324"/>
    </source>
</evidence>
<evidence type="ECO:0000313" key="1">
    <source>
        <dbReference type="EMBL" id="EIW20220.1"/>
    </source>
</evidence>
<keyword evidence="2" id="KW-1185">Reference proteome</keyword>
<gene>
    <name evidence="1" type="ORF">FB4_2386</name>
</gene>
<accession>I8RMT0</accession>
<reference evidence="1 2" key="1">
    <citation type="journal article" date="2012" name="J. Bacteriol.">
        <title>Draft Genome Sequences for Two Metal-Reducing Pelosinus fermentans Strains Isolated from a Cr(VI)-Contaminated Site and for Type Strain R7.</title>
        <authorList>
            <person name="Brown S.D."/>
            <person name="Podar M."/>
            <person name="Klingeman D.M."/>
            <person name="Johnson C.M."/>
            <person name="Yang Z.K."/>
            <person name="Utturkar S.M."/>
            <person name="Land M.L."/>
            <person name="Mosher J.J."/>
            <person name="Hurt R.A.Jr."/>
            <person name="Phelps T.J."/>
            <person name="Palumbo A.V."/>
            <person name="Arkin A.P."/>
            <person name="Hazen T.C."/>
            <person name="Elias D.A."/>
        </authorList>
    </citation>
    <scope>NUCLEOTIDE SEQUENCE [LARGE SCALE GENOMIC DNA]</scope>
    <source>
        <strain evidence="1 2">B4</strain>
    </source>
</reference>